<dbReference type="EMBL" id="JAAALK010000283">
    <property type="protein sequence ID" value="KAG8070040.1"/>
    <property type="molecule type" value="Genomic_DNA"/>
</dbReference>
<organism evidence="2 3">
    <name type="scientific">Zizania palustris</name>
    <name type="common">Northern wild rice</name>
    <dbReference type="NCBI Taxonomy" id="103762"/>
    <lineage>
        <taxon>Eukaryota</taxon>
        <taxon>Viridiplantae</taxon>
        <taxon>Streptophyta</taxon>
        <taxon>Embryophyta</taxon>
        <taxon>Tracheophyta</taxon>
        <taxon>Spermatophyta</taxon>
        <taxon>Magnoliopsida</taxon>
        <taxon>Liliopsida</taxon>
        <taxon>Poales</taxon>
        <taxon>Poaceae</taxon>
        <taxon>BOP clade</taxon>
        <taxon>Oryzoideae</taxon>
        <taxon>Oryzeae</taxon>
        <taxon>Zizaniinae</taxon>
        <taxon>Zizania</taxon>
    </lineage>
</organism>
<dbReference type="Pfam" id="PF11443">
    <property type="entry name" value="DUF2828"/>
    <property type="match status" value="1"/>
</dbReference>
<evidence type="ECO:0000313" key="3">
    <source>
        <dbReference type="Proteomes" id="UP000729402"/>
    </source>
</evidence>
<reference evidence="2" key="1">
    <citation type="journal article" date="2021" name="bioRxiv">
        <title>Whole Genome Assembly and Annotation of Northern Wild Rice, Zizania palustris L., Supports a Whole Genome Duplication in the Zizania Genus.</title>
        <authorList>
            <person name="Haas M."/>
            <person name="Kono T."/>
            <person name="Macchietto M."/>
            <person name="Millas R."/>
            <person name="McGilp L."/>
            <person name="Shao M."/>
            <person name="Duquette J."/>
            <person name="Hirsch C.N."/>
            <person name="Kimball J."/>
        </authorList>
    </citation>
    <scope>NUCLEOTIDE SEQUENCE</scope>
    <source>
        <tissue evidence="2">Fresh leaf tissue</tissue>
    </source>
</reference>
<evidence type="ECO:0000259" key="1">
    <source>
        <dbReference type="Pfam" id="PF11443"/>
    </source>
</evidence>
<name>A0A8J5S7S1_ZIZPA</name>
<accession>A0A8J5S7S1</accession>
<evidence type="ECO:0000313" key="2">
    <source>
        <dbReference type="EMBL" id="KAG8070040.1"/>
    </source>
</evidence>
<dbReference type="InterPro" id="IPR011205">
    <property type="entry name" value="UCP015417_vWA"/>
</dbReference>
<gene>
    <name evidence="2" type="ORF">GUJ93_ZPchr0006g43713</name>
</gene>
<dbReference type="InterPro" id="IPR058580">
    <property type="entry name" value="DUF2828"/>
</dbReference>
<proteinExistence type="predicted"/>
<feature type="domain" description="DUF2828" evidence="1">
    <location>
        <begin position="66"/>
        <end position="178"/>
    </location>
</feature>
<dbReference type="OrthoDB" id="783966at2759"/>
<protein>
    <recommendedName>
        <fullName evidence="1">DUF2828 domain-containing protein</fullName>
    </recommendedName>
</protein>
<comment type="caution">
    <text evidence="2">The sequence shown here is derived from an EMBL/GenBank/DDBJ whole genome shotgun (WGS) entry which is preliminary data.</text>
</comment>
<dbReference type="AlphaFoldDB" id="A0A8J5S7S1"/>
<sequence>MDAAATASHALFGPPEARRSTAVAVAVAELASKTTDTFLDLMDANFNKEDGDGDRAAAVAVGRRLTENLSPMFVSSGDACLGFFHVVPGTPAASVALLLAGAWEVDPATTLQLVANLRGVRGFGKSDRDGFYAAVLWLHAHHPATLALNATSVSAFGYLKDLPELLHRIVHGGVSTRSPGKKACLAAEGGFVGRRGRVGVILLVSNQRDLLSIELFGVEKAVCIA</sequence>
<dbReference type="PANTHER" id="PTHR31373:SF25">
    <property type="entry name" value="OS02G0179600 PROTEIN"/>
    <property type="match status" value="1"/>
</dbReference>
<keyword evidence="3" id="KW-1185">Reference proteome</keyword>
<dbReference type="Proteomes" id="UP000729402">
    <property type="component" value="Unassembled WGS sequence"/>
</dbReference>
<dbReference type="PANTHER" id="PTHR31373">
    <property type="entry name" value="OS06G0652100 PROTEIN"/>
    <property type="match status" value="1"/>
</dbReference>
<reference evidence="2" key="2">
    <citation type="submission" date="2021-02" db="EMBL/GenBank/DDBJ databases">
        <authorList>
            <person name="Kimball J.A."/>
            <person name="Haas M.W."/>
            <person name="Macchietto M."/>
            <person name="Kono T."/>
            <person name="Duquette J."/>
            <person name="Shao M."/>
        </authorList>
    </citation>
    <scope>NUCLEOTIDE SEQUENCE</scope>
    <source>
        <tissue evidence="2">Fresh leaf tissue</tissue>
    </source>
</reference>